<accession>A0A7J7R839</accession>
<dbReference type="Gene3D" id="2.60.40.150">
    <property type="entry name" value="C2 domain"/>
    <property type="match status" value="2"/>
</dbReference>
<dbReference type="InterPro" id="IPR035892">
    <property type="entry name" value="C2_domain_sf"/>
</dbReference>
<feature type="domain" description="C2" evidence="4">
    <location>
        <begin position="179"/>
        <end position="308"/>
    </location>
</feature>
<comment type="similarity">
    <text evidence="1">Belongs to the synaptotagmin family.</text>
</comment>
<dbReference type="GO" id="GO:0001786">
    <property type="term" value="F:phosphatidylserine binding"/>
    <property type="evidence" value="ECO:0007669"/>
    <property type="project" value="TreeGrafter"/>
</dbReference>
<dbReference type="GO" id="GO:0048488">
    <property type="term" value="P:synaptic vesicle endocytosis"/>
    <property type="evidence" value="ECO:0007669"/>
    <property type="project" value="TreeGrafter"/>
</dbReference>
<keyword evidence="3" id="KW-1133">Transmembrane helix</keyword>
<dbReference type="GO" id="GO:0000149">
    <property type="term" value="F:SNARE binding"/>
    <property type="evidence" value="ECO:0007669"/>
    <property type="project" value="TreeGrafter"/>
</dbReference>
<comment type="caution">
    <text evidence="5">The sequence shown here is derived from an EMBL/GenBank/DDBJ whole genome shotgun (WGS) entry which is preliminary data.</text>
</comment>
<dbReference type="GO" id="GO:0030276">
    <property type="term" value="F:clathrin binding"/>
    <property type="evidence" value="ECO:0007669"/>
    <property type="project" value="TreeGrafter"/>
</dbReference>
<dbReference type="SMART" id="SM00239">
    <property type="entry name" value="C2"/>
    <property type="match status" value="1"/>
</dbReference>
<evidence type="ECO:0000313" key="6">
    <source>
        <dbReference type="Proteomes" id="UP000558488"/>
    </source>
</evidence>
<name>A0A7J7R839_PIPKU</name>
<dbReference type="GO" id="GO:0005886">
    <property type="term" value="C:plasma membrane"/>
    <property type="evidence" value="ECO:0007669"/>
    <property type="project" value="TreeGrafter"/>
</dbReference>
<evidence type="ECO:0000256" key="3">
    <source>
        <dbReference type="SAM" id="Phobius"/>
    </source>
</evidence>
<keyword evidence="3" id="KW-0812">Transmembrane</keyword>
<evidence type="ECO:0000256" key="1">
    <source>
        <dbReference type="ARBA" id="ARBA00006996"/>
    </source>
</evidence>
<proteinExistence type="inferred from homology"/>
<dbReference type="InterPro" id="IPR000008">
    <property type="entry name" value="C2_dom"/>
</dbReference>
<keyword evidence="6" id="KW-1185">Reference proteome</keyword>
<dbReference type="EMBL" id="JACAGB010000091">
    <property type="protein sequence ID" value="KAF6272254.1"/>
    <property type="molecule type" value="Genomic_DNA"/>
</dbReference>
<dbReference type="GO" id="GO:0005544">
    <property type="term" value="F:calcium-dependent phospholipid binding"/>
    <property type="evidence" value="ECO:0007669"/>
    <property type="project" value="TreeGrafter"/>
</dbReference>
<dbReference type="PANTHER" id="PTHR10024:SF249">
    <property type="entry name" value="SYNAPTOTAGMIN-8"/>
    <property type="match status" value="1"/>
</dbReference>
<dbReference type="GO" id="GO:0030424">
    <property type="term" value="C:axon"/>
    <property type="evidence" value="ECO:0007669"/>
    <property type="project" value="TreeGrafter"/>
</dbReference>
<organism evidence="5 6">
    <name type="scientific">Pipistrellus kuhlii</name>
    <name type="common">Kuhl's pipistrelle</name>
    <dbReference type="NCBI Taxonomy" id="59472"/>
    <lineage>
        <taxon>Eukaryota</taxon>
        <taxon>Metazoa</taxon>
        <taxon>Chordata</taxon>
        <taxon>Craniata</taxon>
        <taxon>Vertebrata</taxon>
        <taxon>Euteleostomi</taxon>
        <taxon>Mammalia</taxon>
        <taxon>Eutheria</taxon>
        <taxon>Laurasiatheria</taxon>
        <taxon>Chiroptera</taxon>
        <taxon>Yangochiroptera</taxon>
        <taxon>Vespertilionidae</taxon>
        <taxon>Pipistrellus</taxon>
    </lineage>
</organism>
<dbReference type="GO" id="GO:0030672">
    <property type="term" value="C:synaptic vesicle membrane"/>
    <property type="evidence" value="ECO:0007669"/>
    <property type="project" value="TreeGrafter"/>
</dbReference>
<dbReference type="GO" id="GO:0005509">
    <property type="term" value="F:calcium ion binding"/>
    <property type="evidence" value="ECO:0007669"/>
    <property type="project" value="TreeGrafter"/>
</dbReference>
<feature type="transmembrane region" description="Helical" evidence="3">
    <location>
        <begin position="35"/>
        <end position="59"/>
    </location>
</feature>
<dbReference type="GO" id="GO:0031045">
    <property type="term" value="C:dense core granule"/>
    <property type="evidence" value="ECO:0007669"/>
    <property type="project" value="TreeGrafter"/>
</dbReference>
<evidence type="ECO:0000259" key="4">
    <source>
        <dbReference type="PROSITE" id="PS50004"/>
    </source>
</evidence>
<dbReference type="FunFam" id="2.60.40.150:FF:000182">
    <property type="entry name" value="Synaptotagmin 8"/>
    <property type="match status" value="1"/>
</dbReference>
<dbReference type="Proteomes" id="UP000558488">
    <property type="component" value="Unassembled WGS sequence"/>
</dbReference>
<protein>
    <submittedName>
        <fullName evidence="5">Synaptotagmin 8</fullName>
    </submittedName>
</protein>
<dbReference type="SUPFAM" id="SSF49562">
    <property type="entry name" value="C2 domain (Calcium/lipid-binding domain, CaLB)"/>
    <property type="match status" value="2"/>
</dbReference>
<gene>
    <name evidence="5" type="ORF">mPipKuh1_016989</name>
</gene>
<sequence>MGHPAGPHSAPAPTGTSAAPGLIPDLVARSPWPRWAQVAVAVAAAILAASCLLCVVCCCRRRARRRKPRDKEAVGLGSVPGTTTTHLVQPEVDDVGSGPGGAPQWGRLQLSLEYDSGSQEVPLAELPRTTLRVQVLDFRRASGHQPLGELRLPLGTLDLQHVLEVWRTLGPPGTVEAERTGELCCLLQYAPGWGRLTVVVLEARGLSLGLAEPYVKVQLLLNRRKWKTRRTSVWKGTAAPYFNEAFTFLVPLSQIQSVDLVLAVWAQGSRLWAEPVGKVALGARASGQPLQHRADILAHARRPGARWHRLRPAGEVDQALGLRPRRRLPLPGS</sequence>
<dbReference type="AlphaFoldDB" id="A0A7J7R839"/>
<dbReference type="PANTHER" id="PTHR10024">
    <property type="entry name" value="SYNAPTOTAGMIN"/>
    <property type="match status" value="1"/>
</dbReference>
<dbReference type="PROSITE" id="PS50004">
    <property type="entry name" value="C2"/>
    <property type="match status" value="1"/>
</dbReference>
<evidence type="ECO:0000256" key="2">
    <source>
        <dbReference type="SAM" id="MobiDB-lite"/>
    </source>
</evidence>
<dbReference type="GO" id="GO:0048791">
    <property type="term" value="P:calcium ion-regulated exocytosis of neurotransmitter"/>
    <property type="evidence" value="ECO:0007669"/>
    <property type="project" value="TreeGrafter"/>
</dbReference>
<evidence type="ECO:0000313" key="5">
    <source>
        <dbReference type="EMBL" id="KAF6272254.1"/>
    </source>
</evidence>
<reference evidence="5 6" key="1">
    <citation type="journal article" date="2020" name="Nature">
        <title>Six reference-quality genomes reveal evolution of bat adaptations.</title>
        <authorList>
            <person name="Jebb D."/>
            <person name="Huang Z."/>
            <person name="Pippel M."/>
            <person name="Hughes G.M."/>
            <person name="Lavrichenko K."/>
            <person name="Devanna P."/>
            <person name="Winkler S."/>
            <person name="Jermiin L.S."/>
            <person name="Skirmuntt E.C."/>
            <person name="Katzourakis A."/>
            <person name="Burkitt-Gray L."/>
            <person name="Ray D.A."/>
            <person name="Sullivan K.A.M."/>
            <person name="Roscito J.G."/>
            <person name="Kirilenko B.M."/>
            <person name="Davalos L.M."/>
            <person name="Corthals A.P."/>
            <person name="Power M.L."/>
            <person name="Jones G."/>
            <person name="Ransome R.D."/>
            <person name="Dechmann D.K.N."/>
            <person name="Locatelli A.G."/>
            <person name="Puechmaille S.J."/>
            <person name="Fedrigo O."/>
            <person name="Jarvis E.D."/>
            <person name="Hiller M."/>
            <person name="Vernes S.C."/>
            <person name="Myers E.W."/>
            <person name="Teeling E.C."/>
        </authorList>
    </citation>
    <scope>NUCLEOTIDE SEQUENCE [LARGE SCALE GENOMIC DNA]</scope>
    <source>
        <strain evidence="5">MPipKuh1</strain>
        <tissue evidence="5">Flight muscle</tissue>
    </source>
</reference>
<feature type="region of interest" description="Disordered" evidence="2">
    <location>
        <begin position="1"/>
        <end position="20"/>
    </location>
</feature>
<keyword evidence="3" id="KW-0472">Membrane</keyword>
<dbReference type="Pfam" id="PF00168">
    <property type="entry name" value="C2"/>
    <property type="match status" value="2"/>
</dbReference>